<dbReference type="AlphaFoldDB" id="U2MG40"/>
<evidence type="ECO:0000313" key="2">
    <source>
        <dbReference type="Proteomes" id="UP000016600"/>
    </source>
</evidence>
<evidence type="ECO:0008006" key="3">
    <source>
        <dbReference type="Google" id="ProtNLM"/>
    </source>
</evidence>
<reference evidence="1 2" key="1">
    <citation type="submission" date="2013-08" db="EMBL/GenBank/DDBJ databases">
        <authorList>
            <person name="Durkin A.S."/>
            <person name="Haft D.R."/>
            <person name="McCorrison J."/>
            <person name="Torralba M."/>
            <person name="Gillis M."/>
            <person name="Haft D.H."/>
            <person name="Methe B."/>
            <person name="Sutton G."/>
            <person name="Nelson K.E."/>
        </authorList>
    </citation>
    <scope>NUCLEOTIDE SEQUENCE [LARGE SCALE GENOMIC DNA]</scope>
    <source>
        <strain evidence="1 2">F0068</strain>
    </source>
</reference>
<protein>
    <recommendedName>
        <fullName evidence="3">DUF4861 domain-containing protein</fullName>
    </recommendedName>
</protein>
<sequence length="441" mass="50156">MNFFVWVRRFFFYFSAYICHTFETTDIELNQIPGKMKMRNLIWTLLFPMASYAGEISVSITNPTALQRSEVVEIDAKRIYDKLGIGYGSALIIRNAYRQQIAYQLTTDSLLLVDSKVRPMGTVTYTVVPGQAVPMKSAVDGRLYAWRVDDFTWENDLGAYRAYGPALQRTGEKAFGIDVWLKSVPRLVVAERYHNVFVANRQGAEWRKQGRNDEADSLKRENSLHLDHGNGLDCYSVGPSLGCGAPGVLIGDSIAMPYCFQRYKVLENGPLRFTVEFVYGKTTIDGQKDVVEHRRISLDKGSYFNRTTVWYEYLRRSIRVCAGVVIHSADTKSIRLGKDFVQYADPTDSPERHCFQIYVAAVFPYGIEKTRFVPCSRLQGDIAGHAIGEKILRENERFVYYFGAGWTGRGVENQDVWQQKIDLFRQNLVAPLKVSIAVKGA</sequence>
<gene>
    <name evidence="1" type="ORF">HMPREF1218_0463</name>
</gene>
<organism evidence="1 2">
    <name type="scientific">Hoylesella pleuritidis F0068</name>
    <dbReference type="NCBI Taxonomy" id="1081904"/>
    <lineage>
        <taxon>Bacteria</taxon>
        <taxon>Pseudomonadati</taxon>
        <taxon>Bacteroidota</taxon>
        <taxon>Bacteroidia</taxon>
        <taxon>Bacteroidales</taxon>
        <taxon>Prevotellaceae</taxon>
        <taxon>Hoylesella</taxon>
    </lineage>
</organism>
<keyword evidence="2" id="KW-1185">Reference proteome</keyword>
<accession>U2MG40</accession>
<proteinExistence type="predicted"/>
<dbReference type="Proteomes" id="UP000016600">
    <property type="component" value="Unassembled WGS sequence"/>
</dbReference>
<evidence type="ECO:0000313" key="1">
    <source>
        <dbReference type="EMBL" id="ERK00620.1"/>
    </source>
</evidence>
<dbReference type="EMBL" id="AWET01000036">
    <property type="protein sequence ID" value="ERK00620.1"/>
    <property type="molecule type" value="Genomic_DNA"/>
</dbReference>
<name>U2MG40_9BACT</name>
<dbReference type="Pfam" id="PF16153">
    <property type="entry name" value="DUF4861"/>
    <property type="match status" value="1"/>
</dbReference>
<dbReference type="InterPro" id="IPR032342">
    <property type="entry name" value="DUF4861"/>
</dbReference>
<comment type="caution">
    <text evidence="1">The sequence shown here is derived from an EMBL/GenBank/DDBJ whole genome shotgun (WGS) entry which is preliminary data.</text>
</comment>
<dbReference type="PATRIC" id="fig|1081904.3.peg.1495"/>